<dbReference type="EMBL" id="JAOPGA020000870">
    <property type="protein sequence ID" value="KAL0482538.1"/>
    <property type="molecule type" value="Genomic_DNA"/>
</dbReference>
<reference evidence="8 9" key="1">
    <citation type="submission" date="2024-03" db="EMBL/GenBank/DDBJ databases">
        <title>The Acrasis kona genome and developmental transcriptomes reveal deep origins of eukaryotic multicellular pathways.</title>
        <authorList>
            <person name="Sheikh S."/>
            <person name="Fu C.-J."/>
            <person name="Brown M.W."/>
            <person name="Baldauf S.L."/>
        </authorList>
    </citation>
    <scope>NUCLEOTIDE SEQUENCE [LARGE SCALE GENOMIC DNA]</scope>
    <source>
        <strain evidence="8 9">ATCC MYA-3509</strain>
    </source>
</reference>
<dbReference type="GO" id="GO:0016020">
    <property type="term" value="C:membrane"/>
    <property type="evidence" value="ECO:0007669"/>
    <property type="project" value="UniProtKB-SubCell"/>
</dbReference>
<dbReference type="InterPro" id="IPR004254">
    <property type="entry name" value="AdipoR/HlyIII-related"/>
</dbReference>
<evidence type="ECO:0000256" key="2">
    <source>
        <dbReference type="ARBA" id="ARBA00007018"/>
    </source>
</evidence>
<evidence type="ECO:0000256" key="6">
    <source>
        <dbReference type="PIRSR" id="PIRSR604254-1"/>
    </source>
</evidence>
<keyword evidence="3 7" id="KW-0812">Transmembrane</keyword>
<feature type="transmembrane region" description="Helical" evidence="7">
    <location>
        <begin position="116"/>
        <end position="139"/>
    </location>
</feature>
<feature type="transmembrane region" description="Helical" evidence="7">
    <location>
        <begin position="329"/>
        <end position="349"/>
    </location>
</feature>
<dbReference type="Proteomes" id="UP001431209">
    <property type="component" value="Unassembled WGS sequence"/>
</dbReference>
<evidence type="ECO:0000313" key="9">
    <source>
        <dbReference type="Proteomes" id="UP001431209"/>
    </source>
</evidence>
<evidence type="ECO:0000256" key="1">
    <source>
        <dbReference type="ARBA" id="ARBA00004141"/>
    </source>
</evidence>
<feature type="transmembrane region" description="Helical" evidence="7">
    <location>
        <begin position="213"/>
        <end position="233"/>
    </location>
</feature>
<dbReference type="PANTHER" id="PTHR20855">
    <property type="entry name" value="ADIPOR/PROGESTIN RECEPTOR-RELATED"/>
    <property type="match status" value="1"/>
</dbReference>
<feature type="transmembrane region" description="Helical" evidence="7">
    <location>
        <begin position="186"/>
        <end position="207"/>
    </location>
</feature>
<evidence type="ECO:0000313" key="8">
    <source>
        <dbReference type="EMBL" id="KAL0482538.1"/>
    </source>
</evidence>
<keyword evidence="5 7" id="KW-0472">Membrane</keyword>
<comment type="similarity">
    <text evidence="2">Belongs to the ADIPOR family.</text>
</comment>
<evidence type="ECO:0000256" key="5">
    <source>
        <dbReference type="ARBA" id="ARBA00023136"/>
    </source>
</evidence>
<evidence type="ECO:0000256" key="4">
    <source>
        <dbReference type="ARBA" id="ARBA00022989"/>
    </source>
</evidence>
<dbReference type="GO" id="GO:0038023">
    <property type="term" value="F:signaling receptor activity"/>
    <property type="evidence" value="ECO:0007669"/>
    <property type="project" value="TreeGrafter"/>
</dbReference>
<protein>
    <submittedName>
        <fullName evidence="8">Uncharacterized protein</fullName>
    </submittedName>
</protein>
<comment type="caution">
    <text evidence="8">The sequence shown here is derived from an EMBL/GenBank/DDBJ whole genome shotgun (WGS) entry which is preliminary data.</text>
</comment>
<dbReference type="Pfam" id="PF03006">
    <property type="entry name" value="HlyIII"/>
    <property type="match status" value="1"/>
</dbReference>
<feature type="non-terminal residue" evidence="8">
    <location>
        <position position="358"/>
    </location>
</feature>
<proteinExistence type="inferred from homology"/>
<accession>A0AAW2YYK6</accession>
<organism evidence="8 9">
    <name type="scientific">Acrasis kona</name>
    <dbReference type="NCBI Taxonomy" id="1008807"/>
    <lineage>
        <taxon>Eukaryota</taxon>
        <taxon>Discoba</taxon>
        <taxon>Heterolobosea</taxon>
        <taxon>Tetramitia</taxon>
        <taxon>Eutetramitia</taxon>
        <taxon>Acrasidae</taxon>
        <taxon>Acrasis</taxon>
    </lineage>
</organism>
<feature type="transmembrane region" description="Helical" evidence="7">
    <location>
        <begin position="151"/>
        <end position="174"/>
    </location>
</feature>
<name>A0AAW2YYK6_9EUKA</name>
<keyword evidence="4 7" id="KW-1133">Transmembrane helix</keyword>
<keyword evidence="6" id="KW-0479">Metal-binding</keyword>
<evidence type="ECO:0000256" key="7">
    <source>
        <dbReference type="SAM" id="Phobius"/>
    </source>
</evidence>
<comment type="subcellular location">
    <subcellularLocation>
        <location evidence="1">Membrane</location>
        <topology evidence="1">Multi-pass membrane protein</topology>
    </subcellularLocation>
</comment>
<keyword evidence="9" id="KW-1185">Reference proteome</keyword>
<dbReference type="PANTHER" id="PTHR20855:SF52">
    <property type="entry name" value="ADIPONECTIN RECEPTOR PROTEIN"/>
    <property type="match status" value="1"/>
</dbReference>
<dbReference type="GO" id="GO:0046872">
    <property type="term" value="F:metal ion binding"/>
    <property type="evidence" value="ECO:0007669"/>
    <property type="project" value="UniProtKB-KW"/>
</dbReference>
<dbReference type="AlphaFoldDB" id="A0AAW2YYK6"/>
<feature type="binding site" evidence="6">
    <location>
        <position position="172"/>
    </location>
    <ligand>
        <name>Zn(2+)</name>
        <dbReference type="ChEBI" id="CHEBI:29105"/>
    </ligand>
</feature>
<feature type="binding site" evidence="6">
    <location>
        <position position="327"/>
    </location>
    <ligand>
        <name>Zn(2+)</name>
        <dbReference type="ChEBI" id="CHEBI:29105"/>
    </ligand>
</feature>
<feature type="transmembrane region" description="Helical" evidence="7">
    <location>
        <begin position="287"/>
        <end position="308"/>
    </location>
</feature>
<feature type="binding site" evidence="6">
    <location>
        <position position="331"/>
    </location>
    <ligand>
        <name>Zn(2+)</name>
        <dbReference type="ChEBI" id="CHEBI:29105"/>
    </ligand>
</feature>
<keyword evidence="6" id="KW-0862">Zinc</keyword>
<feature type="transmembrane region" description="Helical" evidence="7">
    <location>
        <begin position="254"/>
        <end position="275"/>
    </location>
</feature>
<sequence>MSTDSDFIEPIEITEDIQSESINNSESTTVEKTNLPIVGPILERLNREEKVAEREEKREEDDILPAPQFTKFQLSRYEDTPKFLRRPFIMDHYRVHFSYNLCFASLFKLHNETWNVWTHLIGALIFFLLLIHTIIIFSVGYGTGDFRAGDLFVMVVYCILALNCFLSSACYHLFGCHSAKTWHTCYKCDLSAISGLIGGSFIPALYYNLYCDFAFQIFYIVMICALALLGMSFPFVPMSGNEKYTRIFRTIRTTLFVCIVLSAVIPIFHWLVFLLPGHGAGFGVENIIFLCGMLLMLSLYLIGLFFWLTRIPERLLPGYFDIWFSSHQIWHILIVAAACVWYAFMVRLYRWKISNQFK</sequence>
<gene>
    <name evidence="8" type="ORF">AKO1_014441</name>
</gene>
<evidence type="ECO:0000256" key="3">
    <source>
        <dbReference type="ARBA" id="ARBA00022692"/>
    </source>
</evidence>